<evidence type="ECO:0000256" key="5">
    <source>
        <dbReference type="ARBA" id="ARBA00023157"/>
    </source>
</evidence>
<proteinExistence type="predicted"/>
<gene>
    <name evidence="8" type="ORF">EOD41_05235</name>
</gene>
<dbReference type="InterPro" id="IPR008947">
    <property type="entry name" value="PLipase_C/P1_nuclease_dom_sf"/>
</dbReference>
<comment type="caution">
    <text evidence="8">The sequence shown here is derived from an EMBL/GenBank/DDBJ whole genome shotgun (WGS) entry which is preliminary data.</text>
</comment>
<dbReference type="GO" id="GO:0006308">
    <property type="term" value="P:DNA catabolic process"/>
    <property type="evidence" value="ECO:0007669"/>
    <property type="project" value="InterPro"/>
</dbReference>
<keyword evidence="3" id="KW-0255">Endonuclease</keyword>
<dbReference type="GO" id="GO:0046872">
    <property type="term" value="F:metal ion binding"/>
    <property type="evidence" value="ECO:0007669"/>
    <property type="project" value="UniProtKB-KW"/>
</dbReference>
<dbReference type="CDD" id="cd11010">
    <property type="entry name" value="S1-P1_nuclease"/>
    <property type="match status" value="1"/>
</dbReference>
<organism evidence="8 9">
    <name type="scientific">Mucilaginibacter limnophilus</name>
    <dbReference type="NCBI Taxonomy" id="1932778"/>
    <lineage>
        <taxon>Bacteria</taxon>
        <taxon>Pseudomonadati</taxon>
        <taxon>Bacteroidota</taxon>
        <taxon>Sphingobacteriia</taxon>
        <taxon>Sphingobacteriales</taxon>
        <taxon>Sphingobacteriaceae</taxon>
        <taxon>Mucilaginibacter</taxon>
    </lineage>
</organism>
<dbReference type="EMBL" id="SACK01000002">
    <property type="protein sequence ID" value="RVU01370.1"/>
    <property type="molecule type" value="Genomic_DNA"/>
</dbReference>
<keyword evidence="4" id="KW-0378">Hydrolase</keyword>
<evidence type="ECO:0000256" key="3">
    <source>
        <dbReference type="ARBA" id="ARBA00022759"/>
    </source>
</evidence>
<keyword evidence="1" id="KW-0540">Nuclease</keyword>
<dbReference type="Pfam" id="PF02265">
    <property type="entry name" value="S1-P1_nuclease"/>
    <property type="match status" value="1"/>
</dbReference>
<feature type="signal peptide" evidence="7">
    <location>
        <begin position="1"/>
        <end position="23"/>
    </location>
</feature>
<feature type="chain" id="PRO_5019197685" evidence="7">
    <location>
        <begin position="24"/>
        <end position="263"/>
    </location>
</feature>
<name>A0A437MUN4_9SPHI</name>
<dbReference type="OrthoDB" id="267579at2"/>
<reference evidence="8 9" key="1">
    <citation type="submission" date="2019-01" db="EMBL/GenBank/DDBJ databases">
        <authorList>
            <person name="Chen W.-M."/>
        </authorList>
    </citation>
    <scope>NUCLEOTIDE SEQUENCE [LARGE SCALE GENOMIC DNA]</scope>
    <source>
        <strain evidence="8 9">YBJ-36</strain>
    </source>
</reference>
<keyword evidence="9" id="KW-1185">Reference proteome</keyword>
<dbReference type="Proteomes" id="UP000282759">
    <property type="component" value="Unassembled WGS sequence"/>
</dbReference>
<evidence type="ECO:0000256" key="4">
    <source>
        <dbReference type="ARBA" id="ARBA00022801"/>
    </source>
</evidence>
<evidence type="ECO:0000313" key="9">
    <source>
        <dbReference type="Proteomes" id="UP000282759"/>
    </source>
</evidence>
<dbReference type="PANTHER" id="PTHR33146">
    <property type="entry name" value="ENDONUCLEASE 4"/>
    <property type="match status" value="1"/>
</dbReference>
<keyword evidence="2" id="KW-0479">Metal-binding</keyword>
<sequence length="263" mass="30192">MKRFSLICLLAAIIFCSPLKTFAWGQQGHRITGQIADSYLNSKARKAIQAILGNESIAMASTWADFIKSDSTYNYLYNWHFVDFDRVYSLPEMQAHLLQDTTVNAYTKVQFLVAELKKKTLPQDKKLLYLRVLIHLVEDVHQPFHTGRESDKGGNDVKLIWMGNPSNLHSVWDSQLIDFQQLSYTEYAASINFTTAAQRTEWQKASIINWIYESHELAQKIYADTKPDDKLGYRYNFKYIGIVNQQLVKGGVHLAGLLNEIFG</sequence>
<dbReference type="GO" id="GO:0016788">
    <property type="term" value="F:hydrolase activity, acting on ester bonds"/>
    <property type="evidence" value="ECO:0007669"/>
    <property type="project" value="InterPro"/>
</dbReference>
<dbReference type="SUPFAM" id="SSF48537">
    <property type="entry name" value="Phospholipase C/P1 nuclease"/>
    <property type="match status" value="1"/>
</dbReference>
<evidence type="ECO:0000313" key="8">
    <source>
        <dbReference type="EMBL" id="RVU01370.1"/>
    </source>
</evidence>
<dbReference type="PANTHER" id="PTHR33146:SF10">
    <property type="entry name" value="STRAND-SPECIFIC NUCLEASE, PUTATIVE-RELATED"/>
    <property type="match status" value="1"/>
</dbReference>
<evidence type="ECO:0000256" key="1">
    <source>
        <dbReference type="ARBA" id="ARBA00022722"/>
    </source>
</evidence>
<evidence type="ECO:0000256" key="6">
    <source>
        <dbReference type="ARBA" id="ARBA00023180"/>
    </source>
</evidence>
<dbReference type="Gene3D" id="1.10.575.10">
    <property type="entry name" value="P1 Nuclease"/>
    <property type="match status" value="1"/>
</dbReference>
<evidence type="ECO:0000256" key="2">
    <source>
        <dbReference type="ARBA" id="ARBA00022723"/>
    </source>
</evidence>
<keyword evidence="7" id="KW-0732">Signal</keyword>
<protein>
    <submittedName>
        <fullName evidence="8">S1/P1 Nuclease</fullName>
    </submittedName>
</protein>
<keyword evidence="6" id="KW-0325">Glycoprotein</keyword>
<dbReference type="RefSeq" id="WP_127703745.1">
    <property type="nucleotide sequence ID" value="NZ_SACK01000002.1"/>
</dbReference>
<dbReference type="AlphaFoldDB" id="A0A437MUN4"/>
<dbReference type="GO" id="GO:0004519">
    <property type="term" value="F:endonuclease activity"/>
    <property type="evidence" value="ECO:0007669"/>
    <property type="project" value="UniProtKB-KW"/>
</dbReference>
<dbReference type="InterPro" id="IPR003154">
    <property type="entry name" value="S1/P1nuclease"/>
</dbReference>
<accession>A0A437MUN4</accession>
<keyword evidence="5" id="KW-1015">Disulfide bond</keyword>
<evidence type="ECO:0000256" key="7">
    <source>
        <dbReference type="SAM" id="SignalP"/>
    </source>
</evidence>
<dbReference type="GO" id="GO:0003676">
    <property type="term" value="F:nucleic acid binding"/>
    <property type="evidence" value="ECO:0007669"/>
    <property type="project" value="InterPro"/>
</dbReference>